<accession>A0A3S0XDW9</accession>
<proteinExistence type="predicted"/>
<evidence type="ECO:0000313" key="1">
    <source>
        <dbReference type="EMBL" id="RUR71129.1"/>
    </source>
</evidence>
<dbReference type="OrthoDB" id="21920at2"/>
<dbReference type="InterPro" id="IPR029021">
    <property type="entry name" value="Prot-tyrosine_phosphatase-like"/>
</dbReference>
<dbReference type="RefSeq" id="WP_126025218.1">
    <property type="nucleotide sequence ID" value="NZ_RXFT01000018.1"/>
</dbReference>
<dbReference type="InterPro" id="IPR016130">
    <property type="entry name" value="Tyr_Pase_AS"/>
</dbReference>
<sequence>MSYRTPAPSPDASFAPLVLDSDVPEVPRLRSSWQPTGAFTTSGSAQFSMAGWQQLHATVIQRQPATFVVVDLRKESHGFINGAAISWYAAGSNWGCAGLSPADAEELERLRLTIVSNSPEVTVTTKTQVQLGAPGGETWQVEQVCSEKRLVEDDDVRYVRLPVDDHCAPDAAALNALVELFDSLPAGSHLHFHCRGGKGRTATALALLDIHQHAGSTPFAQIIERQAISTGYALDGHVHDTQQPKFPHLRARLEILKQFHADRASR</sequence>
<name>A0A3S0XDW9_9BURK</name>
<dbReference type="AlphaFoldDB" id="A0A3S0XDW9"/>
<gene>
    <name evidence="1" type="ORF">EJP67_29145</name>
</gene>
<organism evidence="1 2">
    <name type="scientific">Variovorax guangxiensis</name>
    <dbReference type="NCBI Taxonomy" id="1775474"/>
    <lineage>
        <taxon>Bacteria</taxon>
        <taxon>Pseudomonadati</taxon>
        <taxon>Pseudomonadota</taxon>
        <taxon>Betaproteobacteria</taxon>
        <taxon>Burkholderiales</taxon>
        <taxon>Comamonadaceae</taxon>
        <taxon>Variovorax</taxon>
    </lineage>
</organism>
<comment type="caution">
    <text evidence="1">The sequence shown here is derived from an EMBL/GenBank/DDBJ whole genome shotgun (WGS) entry which is preliminary data.</text>
</comment>
<dbReference type="PROSITE" id="PS00383">
    <property type="entry name" value="TYR_PHOSPHATASE_1"/>
    <property type="match status" value="1"/>
</dbReference>
<dbReference type="EMBL" id="RXFT01000018">
    <property type="protein sequence ID" value="RUR71129.1"/>
    <property type="molecule type" value="Genomic_DNA"/>
</dbReference>
<evidence type="ECO:0000313" key="2">
    <source>
        <dbReference type="Proteomes" id="UP000281118"/>
    </source>
</evidence>
<dbReference type="Pfam" id="PF14566">
    <property type="entry name" value="PTPlike_phytase"/>
    <property type="match status" value="1"/>
</dbReference>
<reference evidence="1 2" key="1">
    <citation type="submission" date="2018-12" db="EMBL/GenBank/DDBJ databases">
        <title>The genome sequences of Variovorax guangxiensis DSM 27352.</title>
        <authorList>
            <person name="Gao J."/>
            <person name="Sun J."/>
        </authorList>
    </citation>
    <scope>NUCLEOTIDE SEQUENCE [LARGE SCALE GENOMIC DNA]</scope>
    <source>
        <strain evidence="1 2">DSM 27352</strain>
    </source>
</reference>
<dbReference type="Gene3D" id="3.30.70.1690">
    <property type="match status" value="1"/>
</dbReference>
<dbReference type="Gene3D" id="3.90.190.10">
    <property type="entry name" value="Protein tyrosine phosphatase superfamily"/>
    <property type="match status" value="1"/>
</dbReference>
<protein>
    <submittedName>
        <fullName evidence="1">Protein tyrosine phosphatase</fullName>
    </submittedName>
</protein>
<dbReference type="SUPFAM" id="SSF52799">
    <property type="entry name" value="(Phosphotyrosine protein) phosphatases II"/>
    <property type="match status" value="1"/>
</dbReference>
<dbReference type="Proteomes" id="UP000281118">
    <property type="component" value="Unassembled WGS sequence"/>
</dbReference>
<dbReference type="SMART" id="SM01301">
    <property type="entry name" value="PTPlike_phytase"/>
    <property type="match status" value="1"/>
</dbReference>